<reference evidence="3 5" key="2">
    <citation type="submission" date="2016-10" db="EMBL/GenBank/DDBJ databases">
        <authorList>
            <person name="Varghese N."/>
            <person name="Submissions S."/>
        </authorList>
    </citation>
    <scope>NUCLEOTIDE SEQUENCE [LARGE SCALE GENOMIC DNA]</scope>
    <source>
        <strain evidence="3 5">BS3111</strain>
    </source>
</reference>
<dbReference type="PATRIC" id="fig|200450.4.peg.2445"/>
<evidence type="ECO:0000313" key="4">
    <source>
        <dbReference type="Proteomes" id="UP000052019"/>
    </source>
</evidence>
<sequence length="219" mass="24702">MYLLYYSPGACSLAAHILLEELGVPFELQLRSAVKGIGTHTAQYLNINPKGRVPALLCLDGSIGEQTGVLTELPAILFYLANQSSPARFIADTPDESARTLEWLNWLSGTVHGLGYGQVWRPQRFVDDKRLFPAVIEKGRSTVMESYRFIEQRLAARADGAAYNIVHPVLLVFWMWGKWLDIDMSLHFPRWTQRIQSIIERPAVQRALATEGIDINTFT</sequence>
<protein>
    <submittedName>
        <fullName evidence="2">Glutathione S-transferase</fullName>
    </submittedName>
</protein>
<dbReference type="SUPFAM" id="SSF52833">
    <property type="entry name" value="Thioredoxin-like"/>
    <property type="match status" value="1"/>
</dbReference>
<feature type="domain" description="GST N-terminal" evidence="1">
    <location>
        <begin position="1"/>
        <end position="88"/>
    </location>
</feature>
<dbReference type="InterPro" id="IPR036282">
    <property type="entry name" value="Glutathione-S-Trfase_C_sf"/>
</dbReference>
<dbReference type="InterPro" id="IPR036249">
    <property type="entry name" value="Thioredoxin-like_sf"/>
</dbReference>
<dbReference type="CDD" id="cd03057">
    <property type="entry name" value="GST_N_Beta"/>
    <property type="match status" value="1"/>
</dbReference>
<evidence type="ECO:0000259" key="1">
    <source>
        <dbReference type="PROSITE" id="PS50404"/>
    </source>
</evidence>
<dbReference type="SUPFAM" id="SSF47616">
    <property type="entry name" value="GST C-terminal domain-like"/>
    <property type="match status" value="1"/>
</dbReference>
<evidence type="ECO:0000313" key="5">
    <source>
        <dbReference type="Proteomes" id="UP000183126"/>
    </source>
</evidence>
<evidence type="ECO:0000313" key="2">
    <source>
        <dbReference type="EMBL" id="KRP56462.1"/>
    </source>
</evidence>
<dbReference type="EMBL" id="LT629760">
    <property type="protein sequence ID" value="SDS84692.1"/>
    <property type="molecule type" value="Genomic_DNA"/>
</dbReference>
<dbReference type="InterPro" id="IPR004045">
    <property type="entry name" value="Glutathione_S-Trfase_N"/>
</dbReference>
<dbReference type="PROSITE" id="PS50404">
    <property type="entry name" value="GST_NTER"/>
    <property type="match status" value="1"/>
</dbReference>
<organism evidence="2 4">
    <name type="scientific">Pseudomonas trivialis</name>
    <dbReference type="NCBI Taxonomy" id="200450"/>
    <lineage>
        <taxon>Bacteria</taxon>
        <taxon>Pseudomonadati</taxon>
        <taxon>Pseudomonadota</taxon>
        <taxon>Gammaproteobacteria</taxon>
        <taxon>Pseudomonadales</taxon>
        <taxon>Pseudomonadaceae</taxon>
        <taxon>Pseudomonas</taxon>
    </lineage>
</organism>
<dbReference type="Pfam" id="PF13409">
    <property type="entry name" value="GST_N_2"/>
    <property type="match status" value="1"/>
</dbReference>
<dbReference type="OrthoDB" id="8772754at2"/>
<keyword evidence="5" id="KW-1185">Reference proteome</keyword>
<dbReference type="PANTHER" id="PTHR44051:SF8">
    <property type="entry name" value="GLUTATHIONE S-TRANSFERASE GSTA"/>
    <property type="match status" value="1"/>
</dbReference>
<dbReference type="RefSeq" id="WP_069665399.1">
    <property type="nucleotide sequence ID" value="NZ_JYLK01000024.1"/>
</dbReference>
<accession>A0A0R2ZHD2</accession>
<dbReference type="Gene3D" id="3.40.30.10">
    <property type="entry name" value="Glutaredoxin"/>
    <property type="match status" value="1"/>
</dbReference>
<dbReference type="EMBL" id="JYLK01000024">
    <property type="protein sequence ID" value="KRP56462.1"/>
    <property type="molecule type" value="Genomic_DNA"/>
</dbReference>
<dbReference type="Proteomes" id="UP000183126">
    <property type="component" value="Chromosome I"/>
</dbReference>
<dbReference type="AlphaFoldDB" id="A0A0R2ZHD2"/>
<dbReference type="PANTHER" id="PTHR44051">
    <property type="entry name" value="GLUTATHIONE S-TRANSFERASE-RELATED"/>
    <property type="match status" value="1"/>
</dbReference>
<dbReference type="Gene3D" id="1.20.1050.10">
    <property type="match status" value="1"/>
</dbReference>
<keyword evidence="2" id="KW-0808">Transferase</keyword>
<name>A0A0R2ZHD2_9PSED</name>
<reference evidence="2 4" key="1">
    <citation type="submission" date="2015-02" db="EMBL/GenBank/DDBJ databases">
        <title>Two Pseudomonas sp. nov. isolated from raw milk.</title>
        <authorList>
            <person name="Wenning M."/>
            <person name="von Neubeck M."/>
            <person name="Huptas C."/>
            <person name="Scherer S."/>
        </authorList>
    </citation>
    <scope>NUCLEOTIDE SEQUENCE [LARGE SCALE GENOMIC DNA]</scope>
    <source>
        <strain evidence="2 4">DSM 14937</strain>
    </source>
</reference>
<dbReference type="Proteomes" id="UP000052019">
    <property type="component" value="Unassembled WGS sequence"/>
</dbReference>
<evidence type="ECO:0000313" key="3">
    <source>
        <dbReference type="EMBL" id="SDS84692.1"/>
    </source>
</evidence>
<proteinExistence type="predicted"/>
<dbReference type="GO" id="GO:0016740">
    <property type="term" value="F:transferase activity"/>
    <property type="evidence" value="ECO:0007669"/>
    <property type="project" value="UniProtKB-KW"/>
</dbReference>
<gene>
    <name evidence="3" type="ORF">SAMN04490205_3841</name>
    <name evidence="2" type="ORF">TU79_23825</name>
</gene>